<dbReference type="AlphaFoldDB" id="A0A2S0WL94"/>
<dbReference type="Gene3D" id="3.30.450.40">
    <property type="match status" value="1"/>
</dbReference>
<dbReference type="SUPFAM" id="SSF55781">
    <property type="entry name" value="GAF domain-like"/>
    <property type="match status" value="1"/>
</dbReference>
<gene>
    <name evidence="5" type="ORF">C3E78_07855</name>
</gene>
<dbReference type="PIRSF" id="PIRSF036625">
    <property type="entry name" value="GAF_ANTAR"/>
    <property type="match status" value="1"/>
</dbReference>
<dbReference type="GO" id="GO:0016301">
    <property type="term" value="F:kinase activity"/>
    <property type="evidence" value="ECO:0007669"/>
    <property type="project" value="UniProtKB-KW"/>
</dbReference>
<protein>
    <submittedName>
        <fullName evidence="5">Transcription antitermination regulator</fullName>
    </submittedName>
</protein>
<dbReference type="Gene3D" id="1.10.10.10">
    <property type="entry name" value="Winged helix-like DNA-binding domain superfamily/Winged helix DNA-binding domain"/>
    <property type="match status" value="1"/>
</dbReference>
<dbReference type="PROSITE" id="PS50921">
    <property type="entry name" value="ANTAR"/>
    <property type="match status" value="1"/>
</dbReference>
<keyword evidence="4" id="KW-0804">Transcription</keyword>
<keyword evidence="3" id="KW-0805">Transcription regulation</keyword>
<dbReference type="InterPro" id="IPR012074">
    <property type="entry name" value="GAF_ANTAR"/>
</dbReference>
<evidence type="ECO:0000256" key="1">
    <source>
        <dbReference type="ARBA" id="ARBA00022679"/>
    </source>
</evidence>
<reference evidence="6" key="1">
    <citation type="submission" date="2018-01" db="EMBL/GenBank/DDBJ databases">
        <authorList>
            <person name="Li J."/>
        </authorList>
    </citation>
    <scope>NUCLEOTIDE SEQUENCE [LARGE SCALE GENOMIC DNA]</scope>
    <source>
        <strain evidence="6">592</strain>
    </source>
</reference>
<dbReference type="SMART" id="SM01012">
    <property type="entry name" value="ANTAR"/>
    <property type="match status" value="1"/>
</dbReference>
<dbReference type="Pfam" id="PF03861">
    <property type="entry name" value="ANTAR"/>
    <property type="match status" value="1"/>
</dbReference>
<dbReference type="EMBL" id="CP026952">
    <property type="protein sequence ID" value="AWB92118.1"/>
    <property type="molecule type" value="Genomic_DNA"/>
</dbReference>
<sequence length="241" mass="25854">MPAGTMQSCAPSAPATALESLASLAAENIPGVDFASITVHSDGGFRTIAATDELADECDQLQYDAGEGPCVAAVTRERLVLVNDLVHGEAFSHYGPLAARRGVGSQAAVQLTRTDQVAGLNLYSRQPGAFDELTIRIVELFASYGAVLLGYAHQLEHLRKAVDSRQVIGAAVGILMERYGIDWDRAFAFLVRNSQNRNVKLRLLAQQVLDGTFRTESREDPRTSAGHGIVSRFASHEMAAG</sequence>
<dbReference type="RefSeq" id="WP_108577763.1">
    <property type="nucleotide sequence ID" value="NZ_CP026952.1"/>
</dbReference>
<dbReference type="InterPro" id="IPR005561">
    <property type="entry name" value="ANTAR"/>
</dbReference>
<evidence type="ECO:0000256" key="3">
    <source>
        <dbReference type="ARBA" id="ARBA00023015"/>
    </source>
</evidence>
<keyword evidence="6" id="KW-1185">Reference proteome</keyword>
<dbReference type="KEGG" id="aez:C3E78_07855"/>
<dbReference type="Pfam" id="PF13185">
    <property type="entry name" value="GAF_2"/>
    <property type="match status" value="1"/>
</dbReference>
<dbReference type="OrthoDB" id="7466251at2"/>
<organism evidence="5 6">
    <name type="scientific">Aeromicrobium chenweiae</name>
    <dbReference type="NCBI Taxonomy" id="2079793"/>
    <lineage>
        <taxon>Bacteria</taxon>
        <taxon>Bacillati</taxon>
        <taxon>Actinomycetota</taxon>
        <taxon>Actinomycetes</taxon>
        <taxon>Propionibacteriales</taxon>
        <taxon>Nocardioidaceae</taxon>
        <taxon>Aeromicrobium</taxon>
    </lineage>
</organism>
<proteinExistence type="predicted"/>
<dbReference type="InterPro" id="IPR011006">
    <property type="entry name" value="CheY-like_superfamily"/>
</dbReference>
<evidence type="ECO:0000256" key="4">
    <source>
        <dbReference type="ARBA" id="ARBA00023163"/>
    </source>
</evidence>
<dbReference type="GO" id="GO:0003723">
    <property type="term" value="F:RNA binding"/>
    <property type="evidence" value="ECO:0007669"/>
    <property type="project" value="InterPro"/>
</dbReference>
<dbReference type="InterPro" id="IPR036388">
    <property type="entry name" value="WH-like_DNA-bd_sf"/>
</dbReference>
<dbReference type="SUPFAM" id="SSF52172">
    <property type="entry name" value="CheY-like"/>
    <property type="match status" value="1"/>
</dbReference>
<evidence type="ECO:0000313" key="5">
    <source>
        <dbReference type="EMBL" id="AWB92118.1"/>
    </source>
</evidence>
<dbReference type="Proteomes" id="UP000244384">
    <property type="component" value="Chromosome"/>
</dbReference>
<evidence type="ECO:0000256" key="2">
    <source>
        <dbReference type="ARBA" id="ARBA00022777"/>
    </source>
</evidence>
<dbReference type="InterPro" id="IPR003018">
    <property type="entry name" value="GAF"/>
</dbReference>
<dbReference type="InterPro" id="IPR029016">
    <property type="entry name" value="GAF-like_dom_sf"/>
</dbReference>
<accession>A0A5F2ETZ9</accession>
<accession>A0A2S0WL94</accession>
<keyword evidence="2" id="KW-0418">Kinase</keyword>
<evidence type="ECO:0000313" key="6">
    <source>
        <dbReference type="Proteomes" id="UP000244384"/>
    </source>
</evidence>
<name>A0A2S0WL94_9ACTN</name>
<keyword evidence="1" id="KW-0808">Transferase</keyword>